<feature type="compositionally biased region" description="Basic and acidic residues" evidence="1">
    <location>
        <begin position="84"/>
        <end position="94"/>
    </location>
</feature>
<feature type="region of interest" description="Disordered" evidence="1">
    <location>
        <begin position="160"/>
        <end position="208"/>
    </location>
</feature>
<reference evidence="2" key="1">
    <citation type="submission" date="2023-10" db="EMBL/GenBank/DDBJ databases">
        <authorList>
            <person name="Chen Y."/>
            <person name="Shah S."/>
            <person name="Dougan E. K."/>
            <person name="Thang M."/>
            <person name="Chan C."/>
        </authorList>
    </citation>
    <scope>NUCLEOTIDE SEQUENCE [LARGE SCALE GENOMIC DNA]</scope>
</reference>
<dbReference type="EMBL" id="CAUYUJ010003198">
    <property type="protein sequence ID" value="CAK0804258.1"/>
    <property type="molecule type" value="Genomic_DNA"/>
</dbReference>
<comment type="caution">
    <text evidence="2">The sequence shown here is derived from an EMBL/GenBank/DDBJ whole genome shotgun (WGS) entry which is preliminary data.</text>
</comment>
<keyword evidence="3" id="KW-1185">Reference proteome</keyword>
<feature type="compositionally biased region" description="Basic and acidic residues" evidence="1">
    <location>
        <begin position="198"/>
        <end position="208"/>
    </location>
</feature>
<evidence type="ECO:0000313" key="2">
    <source>
        <dbReference type="EMBL" id="CAK0804258.1"/>
    </source>
</evidence>
<feature type="region of interest" description="Disordered" evidence="1">
    <location>
        <begin position="65"/>
        <end position="104"/>
    </location>
</feature>
<proteinExistence type="predicted"/>
<organism evidence="2 3">
    <name type="scientific">Prorocentrum cordatum</name>
    <dbReference type="NCBI Taxonomy" id="2364126"/>
    <lineage>
        <taxon>Eukaryota</taxon>
        <taxon>Sar</taxon>
        <taxon>Alveolata</taxon>
        <taxon>Dinophyceae</taxon>
        <taxon>Prorocentrales</taxon>
        <taxon>Prorocentraceae</taxon>
        <taxon>Prorocentrum</taxon>
    </lineage>
</organism>
<feature type="compositionally biased region" description="Polar residues" evidence="1">
    <location>
        <begin position="160"/>
        <end position="183"/>
    </location>
</feature>
<accession>A0ABN9QLC7</accession>
<evidence type="ECO:0000313" key="3">
    <source>
        <dbReference type="Proteomes" id="UP001189429"/>
    </source>
</evidence>
<protein>
    <submittedName>
        <fullName evidence="2">Uncharacterized protein</fullName>
    </submittedName>
</protein>
<gene>
    <name evidence="2" type="ORF">PCOR1329_LOCUS11126</name>
</gene>
<sequence>MINSSGHLEGQIGDGDRAVRAVEHLHLGQYAGDRRAEGERAAPVPAAAVHRRREILGPELRRLASAKARAAHRQRPPGTFETTTQEHRRDDPRRQGTRPPETARQWRRLAEAAKGAGGPGEAALPGLGETGDGEIDQGEQLLALVNLPPVQIITISCASASHTPSPSLRSKPRSTAKSQNSLRHLQAAGGRLPPGGLHPEKAHQMSCG</sequence>
<dbReference type="Proteomes" id="UP001189429">
    <property type="component" value="Unassembled WGS sequence"/>
</dbReference>
<name>A0ABN9QLC7_9DINO</name>
<evidence type="ECO:0000256" key="1">
    <source>
        <dbReference type="SAM" id="MobiDB-lite"/>
    </source>
</evidence>